<dbReference type="EMBL" id="CP010536">
    <property type="protein sequence ID" value="AJG19349.1"/>
    <property type="molecule type" value="Genomic_DNA"/>
</dbReference>
<dbReference type="GO" id="GO:0043709">
    <property type="term" value="P:cell adhesion involved in single-species biofilm formation"/>
    <property type="evidence" value="ECO:0007669"/>
    <property type="project" value="TreeGrafter"/>
</dbReference>
<dbReference type="Proteomes" id="UP000031843">
    <property type="component" value="Chromosome main"/>
</dbReference>
<proteinExistence type="predicted"/>
<reference evidence="3 4" key="1">
    <citation type="journal article" date="2015" name="Genome Announc.">
        <title>Complete Genome Sequence of Cupriavidus basilensis 4G11, Isolated from the Oak Ridge Field Research Center Site.</title>
        <authorList>
            <person name="Ray J."/>
            <person name="Waters R.J."/>
            <person name="Skerker J.M."/>
            <person name="Kuehl J.V."/>
            <person name="Price M.N."/>
            <person name="Huang J."/>
            <person name="Chakraborty R."/>
            <person name="Arkin A.P."/>
            <person name="Deutschbauer A."/>
        </authorList>
    </citation>
    <scope>NUCLEOTIDE SEQUENCE [LARGE SCALE GENOMIC DNA]</scope>
    <source>
        <strain evidence="3">4G11</strain>
    </source>
</reference>
<dbReference type="STRING" id="68895.RR42_m1954"/>
<protein>
    <submittedName>
        <fullName evidence="3">Putative fimbrial component</fullName>
    </submittedName>
</protein>
<keyword evidence="4" id="KW-1185">Reference proteome</keyword>
<dbReference type="SUPFAM" id="SSF49401">
    <property type="entry name" value="Bacterial adhesins"/>
    <property type="match status" value="1"/>
</dbReference>
<evidence type="ECO:0000313" key="3">
    <source>
        <dbReference type="EMBL" id="AJG19349.1"/>
    </source>
</evidence>
<feature type="domain" description="Fimbrial-type adhesion" evidence="2">
    <location>
        <begin position="146"/>
        <end position="294"/>
    </location>
</feature>
<gene>
    <name evidence="3" type="ORF">RR42_m1954</name>
</gene>
<dbReference type="InterPro" id="IPR036937">
    <property type="entry name" value="Adhesion_dom_fimbrial_sf"/>
</dbReference>
<dbReference type="Gene3D" id="2.60.40.1090">
    <property type="entry name" value="Fimbrial-type adhesion domain"/>
    <property type="match status" value="1"/>
</dbReference>
<sequence length="294" mass="29889">MTAFGATLNLPSTLPAGTVISRYTIPVSQFCGASPSCAVAAVSLWPNGASTLNPGPLIVTNVSGISTRLLINGQPVSSFGHKTGNTLILRSPLEVQLVRDARPLSAGSLAGQQNGRPGYFSLCVPYDVPISGSACYASHPGLSIVLKATVRLINGTCSTPDQSVALPAMVVHKLKGVGSTGDMSGTKGFELRFNNCPPGFARIGYTLSPTGGAAPAFAGALPVAGGTTAKGVAIQITGKDGAPATFNQRLPLAAYSASTGGSYSVPMNARYIQTEATVTPGTISGMMAVLVDYQ</sequence>
<keyword evidence="1" id="KW-0732">Signal</keyword>
<evidence type="ECO:0000259" key="2">
    <source>
        <dbReference type="Pfam" id="PF00419"/>
    </source>
</evidence>
<dbReference type="PANTHER" id="PTHR33420:SF3">
    <property type="entry name" value="FIMBRIAL SUBUNIT ELFA"/>
    <property type="match status" value="1"/>
</dbReference>
<dbReference type="AlphaFoldDB" id="A0A0C4YAS2"/>
<dbReference type="InterPro" id="IPR050263">
    <property type="entry name" value="Bact_Fimbrial_Adh_Pro"/>
</dbReference>
<dbReference type="GO" id="GO:0009289">
    <property type="term" value="C:pilus"/>
    <property type="evidence" value="ECO:0007669"/>
    <property type="project" value="InterPro"/>
</dbReference>
<dbReference type="PANTHER" id="PTHR33420">
    <property type="entry name" value="FIMBRIAL SUBUNIT ELFA-RELATED"/>
    <property type="match status" value="1"/>
</dbReference>
<dbReference type="InterPro" id="IPR000259">
    <property type="entry name" value="Adhesion_dom_fimbrial"/>
</dbReference>
<organism evidence="3 4">
    <name type="scientific">Cupriavidus basilensis</name>
    <dbReference type="NCBI Taxonomy" id="68895"/>
    <lineage>
        <taxon>Bacteria</taxon>
        <taxon>Pseudomonadati</taxon>
        <taxon>Pseudomonadota</taxon>
        <taxon>Betaproteobacteria</taxon>
        <taxon>Burkholderiales</taxon>
        <taxon>Burkholderiaceae</taxon>
        <taxon>Cupriavidus</taxon>
    </lineage>
</organism>
<evidence type="ECO:0000256" key="1">
    <source>
        <dbReference type="ARBA" id="ARBA00022729"/>
    </source>
</evidence>
<dbReference type="Pfam" id="PF00419">
    <property type="entry name" value="Fimbrial"/>
    <property type="match status" value="1"/>
</dbReference>
<dbReference type="InterPro" id="IPR008966">
    <property type="entry name" value="Adhesion_dom_sf"/>
</dbReference>
<name>A0A0C4YAS2_9BURK</name>
<evidence type="ECO:0000313" key="4">
    <source>
        <dbReference type="Proteomes" id="UP000031843"/>
    </source>
</evidence>
<dbReference type="KEGG" id="cbw:RR42_m1954"/>
<accession>A0A0C4YAS2</accession>